<protein>
    <submittedName>
        <fullName evidence="3">SDR family oxidoreductase</fullName>
    </submittedName>
</protein>
<comment type="similarity">
    <text evidence="1">Belongs to the short-chain dehydrogenases/reductases (SDR) family.</text>
</comment>
<proteinExistence type="inferred from homology"/>
<dbReference type="Pfam" id="PF13561">
    <property type="entry name" value="adh_short_C2"/>
    <property type="match status" value="1"/>
</dbReference>
<evidence type="ECO:0000313" key="3">
    <source>
        <dbReference type="EMBL" id="QFY43355.1"/>
    </source>
</evidence>
<dbReference type="PRINTS" id="PR00081">
    <property type="entry name" value="GDHRDH"/>
</dbReference>
<reference evidence="3 4" key="1">
    <citation type="submission" date="2019-09" db="EMBL/GenBank/DDBJ databases">
        <title>Ecophysiology of the spiral-shaped methanotroph Methylospira mobilis as revealed by the complete genome sequence.</title>
        <authorList>
            <person name="Oshkin I.Y."/>
            <person name="Dedysh S.N."/>
            <person name="Miroshnikov K."/>
            <person name="Danilova O.V."/>
            <person name="Hakobyan A."/>
            <person name="Liesack W."/>
        </authorList>
    </citation>
    <scope>NUCLEOTIDE SEQUENCE [LARGE SCALE GENOMIC DNA]</scope>
    <source>
        <strain evidence="3 4">Shm1</strain>
    </source>
</reference>
<dbReference type="PRINTS" id="PR00080">
    <property type="entry name" value="SDRFAMILY"/>
</dbReference>
<organism evidence="3 4">
    <name type="scientific">Candidatus Methylospira mobilis</name>
    <dbReference type="NCBI Taxonomy" id="1808979"/>
    <lineage>
        <taxon>Bacteria</taxon>
        <taxon>Pseudomonadati</taxon>
        <taxon>Pseudomonadota</taxon>
        <taxon>Gammaproteobacteria</taxon>
        <taxon>Methylococcales</taxon>
        <taxon>Methylococcaceae</taxon>
        <taxon>Candidatus Methylospira</taxon>
    </lineage>
</organism>
<dbReference type="InParanoid" id="A0A5Q0BHK7"/>
<name>A0A5Q0BHK7_9GAMM</name>
<dbReference type="SUPFAM" id="SSF51735">
    <property type="entry name" value="NAD(P)-binding Rossmann-fold domains"/>
    <property type="match status" value="1"/>
</dbReference>
<evidence type="ECO:0000256" key="2">
    <source>
        <dbReference type="ARBA" id="ARBA00023002"/>
    </source>
</evidence>
<evidence type="ECO:0000313" key="4">
    <source>
        <dbReference type="Proteomes" id="UP000325755"/>
    </source>
</evidence>
<dbReference type="PANTHER" id="PTHR43639">
    <property type="entry name" value="OXIDOREDUCTASE, SHORT-CHAIN DEHYDROGENASE/REDUCTASE FAMILY (AFU_ORTHOLOGUE AFUA_5G02870)"/>
    <property type="match status" value="1"/>
</dbReference>
<dbReference type="KEGG" id="mmob:F6R98_12625"/>
<accession>A0A5Q0BHK7</accession>
<evidence type="ECO:0000256" key="1">
    <source>
        <dbReference type="ARBA" id="ARBA00006484"/>
    </source>
</evidence>
<dbReference type="PANTHER" id="PTHR43639:SF1">
    <property type="entry name" value="SHORT-CHAIN DEHYDROGENASE_REDUCTASE FAMILY PROTEIN"/>
    <property type="match status" value="1"/>
</dbReference>
<dbReference type="RefSeq" id="WP_153249337.1">
    <property type="nucleotide sequence ID" value="NZ_CP044205.1"/>
</dbReference>
<dbReference type="EMBL" id="CP044205">
    <property type="protein sequence ID" value="QFY43355.1"/>
    <property type="molecule type" value="Genomic_DNA"/>
</dbReference>
<dbReference type="AlphaFoldDB" id="A0A5Q0BHK7"/>
<keyword evidence="2" id="KW-0560">Oxidoreductase</keyword>
<dbReference type="InterPro" id="IPR036291">
    <property type="entry name" value="NAD(P)-bd_dom_sf"/>
</dbReference>
<dbReference type="Gene3D" id="3.40.50.720">
    <property type="entry name" value="NAD(P)-binding Rossmann-like Domain"/>
    <property type="match status" value="1"/>
</dbReference>
<dbReference type="InterPro" id="IPR002347">
    <property type="entry name" value="SDR_fam"/>
</dbReference>
<dbReference type="Proteomes" id="UP000325755">
    <property type="component" value="Chromosome"/>
</dbReference>
<sequence>MNRVALITGAGRGLGAALAIRLAYDGFRVAVHYRSSTAGAERTCSAIQESGGIAELFCADLARDAEALALADSVGKRFGQIDLLINNAGIYRERRGLQLSEEEWFEGLNSTVTQSFFTTRACLPWMQKARLKRIINIGDSSCDRPGARDYALSYHIGKTGLWILTRSLAAELAADGVAVNMVSPGFLENSIGSTGAESIPAGRPGNFGDIFQAVRFLALEAPAYLTGSNLVVSGGWNLR</sequence>
<gene>
    <name evidence="3" type="ORF">F6R98_12625</name>
</gene>
<dbReference type="OrthoDB" id="9804774at2"/>
<dbReference type="GO" id="GO:0016491">
    <property type="term" value="F:oxidoreductase activity"/>
    <property type="evidence" value="ECO:0007669"/>
    <property type="project" value="UniProtKB-KW"/>
</dbReference>
<keyword evidence="4" id="KW-1185">Reference proteome</keyword>